<dbReference type="PANTHER" id="PTHR46203:SF1">
    <property type="entry name" value="MITOCHONDRIAL TRANSLATION RELEASE FACTOR IN RESCUE"/>
    <property type="match status" value="1"/>
</dbReference>
<dbReference type="Gene3D" id="3.30.160.20">
    <property type="match status" value="1"/>
</dbReference>
<dbReference type="OrthoDB" id="277888at2759"/>
<dbReference type="Pfam" id="PF00472">
    <property type="entry name" value="RF-1"/>
    <property type="match status" value="1"/>
</dbReference>
<dbReference type="PANTHER" id="PTHR46203">
    <property type="entry name" value="PROBABLE PEPTIDE CHAIN RELEASE FACTOR C12ORF65"/>
    <property type="match status" value="1"/>
</dbReference>
<protein>
    <recommendedName>
        <fullName evidence="6">Prokaryotic-type class I peptide chain release factors domain-containing protein</fullName>
    </recommendedName>
</protein>
<evidence type="ECO:0000259" key="6">
    <source>
        <dbReference type="Pfam" id="PF00472"/>
    </source>
</evidence>
<evidence type="ECO:0000313" key="7">
    <source>
        <dbReference type="EMBL" id="OBA27306.1"/>
    </source>
</evidence>
<keyword evidence="4" id="KW-0496">Mitochondrion</keyword>
<comment type="subcellular location">
    <subcellularLocation>
        <location evidence="1">Mitochondrion</location>
    </subcellularLocation>
</comment>
<dbReference type="SUPFAM" id="SSF75620">
    <property type="entry name" value="Release factor"/>
    <property type="match status" value="1"/>
</dbReference>
<gene>
    <name evidence="7" type="ORF">HANVADRAFT_23445</name>
</gene>
<dbReference type="GO" id="GO:0032543">
    <property type="term" value="P:mitochondrial translation"/>
    <property type="evidence" value="ECO:0007669"/>
    <property type="project" value="UniProtKB-ARBA"/>
</dbReference>
<dbReference type="EMBL" id="LXPE01000009">
    <property type="protein sequence ID" value="OBA27306.1"/>
    <property type="molecule type" value="Genomic_DNA"/>
</dbReference>
<dbReference type="InterPro" id="IPR000352">
    <property type="entry name" value="Pep_chain_release_fac_I"/>
</dbReference>
<evidence type="ECO:0000256" key="3">
    <source>
        <dbReference type="ARBA" id="ARBA00022946"/>
    </source>
</evidence>
<reference evidence="8" key="1">
    <citation type="journal article" date="2016" name="Proc. Natl. Acad. Sci. U.S.A.">
        <title>Comparative genomics of biotechnologically important yeasts.</title>
        <authorList>
            <person name="Riley R."/>
            <person name="Haridas S."/>
            <person name="Wolfe K.H."/>
            <person name="Lopes M.R."/>
            <person name="Hittinger C.T."/>
            <person name="Goeker M."/>
            <person name="Salamov A.A."/>
            <person name="Wisecaver J.H."/>
            <person name="Long T.M."/>
            <person name="Calvey C.H."/>
            <person name="Aerts A.L."/>
            <person name="Barry K.W."/>
            <person name="Choi C."/>
            <person name="Clum A."/>
            <person name="Coughlan A.Y."/>
            <person name="Deshpande S."/>
            <person name="Douglass A.P."/>
            <person name="Hanson S.J."/>
            <person name="Klenk H.-P."/>
            <person name="LaButti K.M."/>
            <person name="Lapidus A."/>
            <person name="Lindquist E.A."/>
            <person name="Lipzen A.M."/>
            <person name="Meier-Kolthoff J.P."/>
            <person name="Ohm R.A."/>
            <person name="Otillar R.P."/>
            <person name="Pangilinan J.L."/>
            <person name="Peng Y."/>
            <person name="Rokas A."/>
            <person name="Rosa C.A."/>
            <person name="Scheuner C."/>
            <person name="Sibirny A.A."/>
            <person name="Slot J.C."/>
            <person name="Stielow J.B."/>
            <person name="Sun H."/>
            <person name="Kurtzman C.P."/>
            <person name="Blackwell M."/>
            <person name="Grigoriev I.V."/>
            <person name="Jeffries T.W."/>
        </authorList>
    </citation>
    <scope>NUCLEOTIDE SEQUENCE [LARGE SCALE GENOMIC DNA]</scope>
    <source>
        <strain evidence="8">NRRL Y-1626</strain>
    </source>
</reference>
<dbReference type="AlphaFoldDB" id="A0A1B7TEY8"/>
<keyword evidence="3" id="KW-0809">Transit peptide</keyword>
<keyword evidence="8" id="KW-1185">Reference proteome</keyword>
<dbReference type="GO" id="GO:0003747">
    <property type="term" value="F:translation release factor activity"/>
    <property type="evidence" value="ECO:0007669"/>
    <property type="project" value="InterPro"/>
</dbReference>
<dbReference type="GO" id="GO:0005739">
    <property type="term" value="C:mitochondrion"/>
    <property type="evidence" value="ECO:0007669"/>
    <property type="project" value="UniProtKB-SubCell"/>
</dbReference>
<organism evidence="7 8">
    <name type="scientific">Hanseniaspora valbyensis NRRL Y-1626</name>
    <dbReference type="NCBI Taxonomy" id="766949"/>
    <lineage>
        <taxon>Eukaryota</taxon>
        <taxon>Fungi</taxon>
        <taxon>Dikarya</taxon>
        <taxon>Ascomycota</taxon>
        <taxon>Saccharomycotina</taxon>
        <taxon>Saccharomycetes</taxon>
        <taxon>Saccharomycodales</taxon>
        <taxon>Saccharomycodaceae</taxon>
        <taxon>Hanseniaspora</taxon>
    </lineage>
</organism>
<evidence type="ECO:0000256" key="2">
    <source>
        <dbReference type="ARBA" id="ARBA00010835"/>
    </source>
</evidence>
<dbReference type="InterPro" id="IPR052405">
    <property type="entry name" value="Mito_Transl_Release_Factor"/>
</dbReference>
<comment type="similarity">
    <text evidence="2">Belongs to the prokaryotic/mitochondrial release factor family.</text>
</comment>
<evidence type="ECO:0000256" key="4">
    <source>
        <dbReference type="ARBA" id="ARBA00023128"/>
    </source>
</evidence>
<comment type="caution">
    <text evidence="7">The sequence shown here is derived from an EMBL/GenBank/DDBJ whole genome shotgun (WGS) entry which is preliminary data.</text>
</comment>
<name>A0A1B7TEY8_9ASCO</name>
<sequence>MFQYINIFNKRLIHNNITLKAKVKAHQLPPRVRWDPKLECEIEEKFLYGGSGAGGQAINRTASKVQLKHIPTGIVVVNQFSRSQKDNRKKAREILMEKIESLRNSNGKGNGMGMSDRALAVYNLKKQKKLNRERGAAKKYKKIDEERAELKEKKLEQEKLMIMKLTGKLE</sequence>
<feature type="domain" description="Prokaryotic-type class I peptide chain release factors" evidence="6">
    <location>
        <begin position="48"/>
        <end position="107"/>
    </location>
</feature>
<accession>A0A1B7TEY8</accession>
<evidence type="ECO:0000313" key="8">
    <source>
        <dbReference type="Proteomes" id="UP000092321"/>
    </source>
</evidence>
<feature type="coiled-coil region" evidence="5">
    <location>
        <begin position="133"/>
        <end position="163"/>
    </location>
</feature>
<dbReference type="InterPro" id="IPR045853">
    <property type="entry name" value="Pep_chain_release_fac_I_sf"/>
</dbReference>
<keyword evidence="5" id="KW-0175">Coiled coil</keyword>
<proteinExistence type="inferred from homology"/>
<evidence type="ECO:0000256" key="5">
    <source>
        <dbReference type="SAM" id="Coils"/>
    </source>
</evidence>
<evidence type="ECO:0000256" key="1">
    <source>
        <dbReference type="ARBA" id="ARBA00004173"/>
    </source>
</evidence>
<dbReference type="Proteomes" id="UP000092321">
    <property type="component" value="Unassembled WGS sequence"/>
</dbReference>